<evidence type="ECO:0000313" key="1">
    <source>
        <dbReference type="EMBL" id="GEU77453.1"/>
    </source>
</evidence>
<sequence length="197" mass="22297">MGDRLRMVYTRDEGQELFISHAWRRLFEIRTPLVREFILKFLSTYRMSDMEMGLDVADILCFQLGGARRMMTWRQFILSDLLGPSPSYVFIRDPMRRLCRMLIAYSISGKGKAPEKGHFIGCLAAYFGLVIDHGLRGLSVVTRELSLIDLHEFRRLNICLRVGDTWAWVALGPERQPDATAGALGAADDAPALDEGA</sequence>
<protein>
    <submittedName>
        <fullName evidence="1">Uncharacterized protein</fullName>
    </submittedName>
</protein>
<accession>A0A6L2MU93</accession>
<dbReference type="AlphaFoldDB" id="A0A6L2MU93"/>
<organism evidence="1">
    <name type="scientific">Tanacetum cinerariifolium</name>
    <name type="common">Dalmatian daisy</name>
    <name type="synonym">Chrysanthemum cinerariifolium</name>
    <dbReference type="NCBI Taxonomy" id="118510"/>
    <lineage>
        <taxon>Eukaryota</taxon>
        <taxon>Viridiplantae</taxon>
        <taxon>Streptophyta</taxon>
        <taxon>Embryophyta</taxon>
        <taxon>Tracheophyta</taxon>
        <taxon>Spermatophyta</taxon>
        <taxon>Magnoliopsida</taxon>
        <taxon>eudicotyledons</taxon>
        <taxon>Gunneridae</taxon>
        <taxon>Pentapetalae</taxon>
        <taxon>asterids</taxon>
        <taxon>campanulids</taxon>
        <taxon>Asterales</taxon>
        <taxon>Asteraceae</taxon>
        <taxon>Asteroideae</taxon>
        <taxon>Anthemideae</taxon>
        <taxon>Anthemidinae</taxon>
        <taxon>Tanacetum</taxon>
    </lineage>
</organism>
<gene>
    <name evidence="1" type="ORF">Tci_049431</name>
</gene>
<proteinExistence type="predicted"/>
<reference evidence="1" key="1">
    <citation type="journal article" date="2019" name="Sci. Rep.">
        <title>Draft genome of Tanacetum cinerariifolium, the natural source of mosquito coil.</title>
        <authorList>
            <person name="Yamashiro T."/>
            <person name="Shiraishi A."/>
            <person name="Satake H."/>
            <person name="Nakayama K."/>
        </authorList>
    </citation>
    <scope>NUCLEOTIDE SEQUENCE</scope>
</reference>
<comment type="caution">
    <text evidence="1">The sequence shown here is derived from an EMBL/GenBank/DDBJ whole genome shotgun (WGS) entry which is preliminary data.</text>
</comment>
<name>A0A6L2MU93_TANCI</name>
<dbReference type="EMBL" id="BKCJ010007477">
    <property type="protein sequence ID" value="GEU77453.1"/>
    <property type="molecule type" value="Genomic_DNA"/>
</dbReference>